<organism evidence="2 3">
    <name type="scientific">Caenorhabditis tropicalis</name>
    <dbReference type="NCBI Taxonomy" id="1561998"/>
    <lineage>
        <taxon>Eukaryota</taxon>
        <taxon>Metazoa</taxon>
        <taxon>Ecdysozoa</taxon>
        <taxon>Nematoda</taxon>
        <taxon>Chromadorea</taxon>
        <taxon>Rhabditida</taxon>
        <taxon>Rhabditina</taxon>
        <taxon>Rhabditomorpha</taxon>
        <taxon>Rhabditoidea</taxon>
        <taxon>Rhabditidae</taxon>
        <taxon>Peloderinae</taxon>
        <taxon>Caenorhabditis</taxon>
    </lineage>
</organism>
<keyword evidence="2" id="KW-1185">Reference proteome</keyword>
<evidence type="ECO:0000313" key="3">
    <source>
        <dbReference type="WBParaSite" id="Csp11.Scaffold629.g9143.t1"/>
    </source>
</evidence>
<evidence type="ECO:0000313" key="2">
    <source>
        <dbReference type="Proteomes" id="UP000095282"/>
    </source>
</evidence>
<dbReference type="Proteomes" id="UP000095282">
    <property type="component" value="Unplaced"/>
</dbReference>
<protein>
    <submittedName>
        <fullName evidence="3">Uncharacterized protein</fullName>
    </submittedName>
</protein>
<name>A0A1I7UGP2_9PELO</name>
<accession>A0A1I7UGP2</accession>
<feature type="region of interest" description="Disordered" evidence="1">
    <location>
        <begin position="134"/>
        <end position="160"/>
    </location>
</feature>
<sequence>MKWVGDKLILPKPIISFFQLSNPLYKWGFDTAEQITEKEMQEVPQKKPALSSGFEMNRPDKRAIVETSNNSSGAEKVHSEFSKFPSQRKLMKPLYYRKIEKHSTPSVSTTTSSSGYQSLISSFSDLENAQRKELKTENRAVHRSHVSSQRSGSSKENMKHNIKYRNINKTQINNDKRIPDTVDSFRYPIPDRCSKKAPNDKENSKYDVDEKLLYKYNEQNVPPVPNKTSESAVAAFWRRGEKQKPMRYPAIFQKRVICNFTSISPET</sequence>
<proteinExistence type="predicted"/>
<dbReference type="AlphaFoldDB" id="A0A1I7UGP2"/>
<evidence type="ECO:0000256" key="1">
    <source>
        <dbReference type="SAM" id="MobiDB-lite"/>
    </source>
</evidence>
<reference evidence="3" key="1">
    <citation type="submission" date="2016-11" db="UniProtKB">
        <authorList>
            <consortium name="WormBaseParasite"/>
        </authorList>
    </citation>
    <scope>IDENTIFICATION</scope>
</reference>
<dbReference type="WBParaSite" id="Csp11.Scaffold629.g9143.t1">
    <property type="protein sequence ID" value="Csp11.Scaffold629.g9143.t1"/>
    <property type="gene ID" value="Csp11.Scaffold629.g9143"/>
</dbReference>